<keyword evidence="3 7" id="KW-0812">Transmembrane</keyword>
<keyword evidence="10" id="KW-1185">Reference proteome</keyword>
<dbReference type="Gene3D" id="1.25.40.20">
    <property type="entry name" value="Ankyrin repeat-containing domain"/>
    <property type="match status" value="2"/>
</dbReference>
<dbReference type="PANTHER" id="PTHR10283:SF92">
    <property type="entry name" value="LOW-AFFINITY PHOSPHATE TRANSPORTER PHO91"/>
    <property type="match status" value="1"/>
</dbReference>
<dbReference type="GO" id="GO:0006817">
    <property type="term" value="P:phosphate ion transport"/>
    <property type="evidence" value="ECO:0007669"/>
    <property type="project" value="TreeGrafter"/>
</dbReference>
<evidence type="ECO:0000256" key="7">
    <source>
        <dbReference type="SAM" id="Phobius"/>
    </source>
</evidence>
<feature type="transmembrane region" description="Helical" evidence="7">
    <location>
        <begin position="969"/>
        <end position="992"/>
    </location>
</feature>
<feature type="transmembrane region" description="Helical" evidence="7">
    <location>
        <begin position="1263"/>
        <end position="1284"/>
    </location>
</feature>
<keyword evidence="6" id="KW-0040">ANK repeat</keyword>
<proteinExistence type="predicted"/>
<evidence type="ECO:0000256" key="6">
    <source>
        <dbReference type="PROSITE-ProRule" id="PRU00023"/>
    </source>
</evidence>
<dbReference type="PROSITE" id="PS50088">
    <property type="entry name" value="ANK_REPEAT"/>
    <property type="match status" value="1"/>
</dbReference>
<feature type="transmembrane region" description="Helical" evidence="7">
    <location>
        <begin position="1304"/>
        <end position="1325"/>
    </location>
</feature>
<feature type="transmembrane region" description="Helical" evidence="7">
    <location>
        <begin position="1182"/>
        <end position="1203"/>
    </location>
</feature>
<gene>
    <name evidence="9" type="ORF">SNEC2469_LOCUS30272</name>
</gene>
<keyword evidence="2" id="KW-0813">Transport</keyword>
<feature type="transmembrane region" description="Helical" evidence="7">
    <location>
        <begin position="1013"/>
        <end position="1032"/>
    </location>
</feature>
<feature type="transmembrane region" description="Helical" evidence="7">
    <location>
        <begin position="1052"/>
        <end position="1078"/>
    </location>
</feature>
<accession>A0A813BBA6</accession>
<feature type="transmembrane region" description="Helical" evidence="7">
    <location>
        <begin position="1223"/>
        <end position="1251"/>
    </location>
</feature>
<feature type="domain" description="SPX" evidence="8">
    <location>
        <begin position="513"/>
        <end position="788"/>
    </location>
</feature>
<feature type="repeat" description="ANK" evidence="6">
    <location>
        <begin position="456"/>
        <end position="488"/>
    </location>
</feature>
<keyword evidence="4 7" id="KW-1133">Transmembrane helix</keyword>
<evidence type="ECO:0000256" key="4">
    <source>
        <dbReference type="ARBA" id="ARBA00022989"/>
    </source>
</evidence>
<reference evidence="9" key="1">
    <citation type="submission" date="2021-02" db="EMBL/GenBank/DDBJ databases">
        <authorList>
            <person name="Dougan E. K."/>
            <person name="Rhodes N."/>
            <person name="Thang M."/>
            <person name="Chan C."/>
        </authorList>
    </citation>
    <scope>NUCLEOTIDE SEQUENCE</scope>
</reference>
<feature type="transmembrane region" description="Helical" evidence="7">
    <location>
        <begin position="1116"/>
        <end position="1137"/>
    </location>
</feature>
<dbReference type="GO" id="GO:0006797">
    <property type="term" value="P:polyphosphate metabolic process"/>
    <property type="evidence" value="ECO:0007669"/>
    <property type="project" value="TreeGrafter"/>
</dbReference>
<feature type="transmembrane region" description="Helical" evidence="7">
    <location>
        <begin position="1149"/>
        <end position="1170"/>
    </location>
</feature>
<name>A0A813BBA6_9DINO</name>
<feature type="transmembrane region" description="Helical" evidence="7">
    <location>
        <begin position="878"/>
        <end position="911"/>
    </location>
</feature>
<keyword evidence="5 7" id="KW-0472">Membrane</keyword>
<dbReference type="InterPro" id="IPR036770">
    <property type="entry name" value="Ankyrin_rpt-contain_sf"/>
</dbReference>
<dbReference type="EMBL" id="CAJNJA010070175">
    <property type="protein sequence ID" value="CAE7900163.1"/>
    <property type="molecule type" value="Genomic_DNA"/>
</dbReference>
<comment type="caution">
    <text evidence="9">The sequence shown here is derived from an EMBL/GenBank/DDBJ whole genome shotgun (WGS) entry which is preliminary data.</text>
</comment>
<dbReference type="Proteomes" id="UP000601435">
    <property type="component" value="Unassembled WGS sequence"/>
</dbReference>
<dbReference type="PANTHER" id="PTHR10283">
    <property type="entry name" value="SOLUTE CARRIER FAMILY 13 MEMBER"/>
    <property type="match status" value="1"/>
</dbReference>
<dbReference type="GO" id="GO:0005886">
    <property type="term" value="C:plasma membrane"/>
    <property type="evidence" value="ECO:0007669"/>
    <property type="project" value="TreeGrafter"/>
</dbReference>
<dbReference type="SUPFAM" id="SSF48403">
    <property type="entry name" value="Ankyrin repeat"/>
    <property type="match status" value="1"/>
</dbReference>
<evidence type="ECO:0000259" key="8">
    <source>
        <dbReference type="PROSITE" id="PS51382"/>
    </source>
</evidence>
<evidence type="ECO:0000256" key="3">
    <source>
        <dbReference type="ARBA" id="ARBA00022692"/>
    </source>
</evidence>
<dbReference type="InterPro" id="IPR004331">
    <property type="entry name" value="SPX_dom"/>
</dbReference>
<evidence type="ECO:0000313" key="9">
    <source>
        <dbReference type="EMBL" id="CAE7900163.1"/>
    </source>
</evidence>
<feature type="non-terminal residue" evidence="9">
    <location>
        <position position="1"/>
    </location>
</feature>
<evidence type="ECO:0000256" key="1">
    <source>
        <dbReference type="ARBA" id="ARBA00004141"/>
    </source>
</evidence>
<dbReference type="OrthoDB" id="420091at2759"/>
<evidence type="ECO:0000313" key="10">
    <source>
        <dbReference type="Proteomes" id="UP000601435"/>
    </source>
</evidence>
<evidence type="ECO:0000256" key="5">
    <source>
        <dbReference type="ARBA" id="ARBA00023136"/>
    </source>
</evidence>
<dbReference type="InterPro" id="IPR004680">
    <property type="entry name" value="Cit_transptr-like_dom"/>
</dbReference>
<protein>
    <recommendedName>
        <fullName evidence="8">SPX domain-containing protein</fullName>
    </recommendedName>
</protein>
<comment type="subcellular location">
    <subcellularLocation>
        <location evidence="1">Membrane</location>
        <topology evidence="1">Multi-pass membrane protein</topology>
    </subcellularLocation>
</comment>
<feature type="transmembrane region" description="Helical" evidence="7">
    <location>
        <begin position="923"/>
        <end position="945"/>
    </location>
</feature>
<dbReference type="Pfam" id="PF03600">
    <property type="entry name" value="CitMHS"/>
    <property type="match status" value="1"/>
</dbReference>
<dbReference type="GO" id="GO:0005315">
    <property type="term" value="F:phosphate transmembrane transporter activity"/>
    <property type="evidence" value="ECO:0007669"/>
    <property type="project" value="TreeGrafter"/>
</dbReference>
<dbReference type="PROSITE" id="PS51382">
    <property type="entry name" value="SPX"/>
    <property type="match status" value="1"/>
</dbReference>
<dbReference type="SMART" id="SM00248">
    <property type="entry name" value="ANK"/>
    <property type="match status" value="4"/>
</dbReference>
<sequence>YYDPLATKRRNISMYFAALLDDEDFYVEWEDEAVLLDTSQVSVDFRECNESEKMAFYDICGGPWSTSLARVTMDKWIPRTLISGTVRSTNKQSVFRNRDVTIMTNFADGRLQALQDVVRETCSVPICRGNLDECMEAACKLDSCKEWCLNEAHRFCTEDEQRRGGHYLGTVIPRGLSPRDGRTWFTRKWFRGWIYVDIFPEFRHLFTREVVVDIAEFCPYRSGLFSLVRHQMLDSLSMPAGFQILEALVRNKNRDVELDAAFDQNPVLQALFDNSKEDFIKMLPLPVVAMYKPKLNGLLLPVCLATDPKSSLFSMDLFTYFVDKMIVESQSTDRDGYRAASNTLDDLVTCVHRKGRSFKPFSSSQCRGSASFHLLPDGTKPSLLSLAPNEEVFQSLVHVCNVSGVLEHDKTVLHLAAEKQYDSAMQLVFAQKRERPDVNAGYSATRSEGNLKVHVDAITALHNACEGGCPVCVQLLLDHGANKEAVTDMKAFPAWFDASIHPWMYEALADFREKGHKQFRYPVLVNVRPIHLAAKRQCKQCVEQLMQHQVDINQAARLGYEHSYYQRSSKTGSYEQVNMIGADACFLKPLDLALAFGTLEMVSLFVGAGADMTSITVDSKAKLLNNADFLKRLDIVNATQKALQIGRCQHWKLADAKGEKKLSPGLLLHLFYGTLHEAAAVIEKPLSGMQEEFLHAVKEELVRVGHWYKDQVTALEAEVRRLSGEDGPGVGDAALTNLANQGPADIEKLHLKAVRLTEFVLLNVEALRKIVKKMDKQCGTSWQKVFVERDLKDSPLATNSAQPFNGERARACRRALEELVSPERLQEMRSRAMESGGVGLSTMPWSWRRTLVAVALAGAALKWSAFRLPDEPKCQRCLGLMIFTMLMWVLEAAPFEATAMLVAPLAVWLDVMEGDRHEQAKLLLAAVFNDSLYLVLSGFVMSSIFSKCQLELRAAALLQSWLGRRPKCFMLAIMILGVFLSALLSNVTAPLLMVEVLKPLIRDLPTDSRYSRALLLGLAFSCNVGGMMTPISSPQNVASLEALRQHGKNITWGEWLCLSAPFCFLAVVMAWLILLLVYQFDVSADEAARSARKGDSSSRGIPPVVFDREDMSYEKLLLFVGAIVTLVAFVRSSSWVWCGALPSQLPDSAEAAATFGGTSSIALLFVAGNLRGHWRQTFNSYSWHLLFLIGGGSALGLAVRQSGLLKLVTEVVRSGLSSSPWQLVAELMLVLVGATTFVSHTVAALVLMPLVVELGEDAGVERLAVLLGAFACSAACALPMTSFPNVNSLIAVDDRGKPWLSVKHFLMAGIPTTLALTLLLISAGYKLGVWVLS</sequence>
<dbReference type="InterPro" id="IPR002110">
    <property type="entry name" value="Ankyrin_rpt"/>
</dbReference>
<dbReference type="Pfam" id="PF00023">
    <property type="entry name" value="Ank"/>
    <property type="match status" value="1"/>
</dbReference>
<evidence type="ECO:0000256" key="2">
    <source>
        <dbReference type="ARBA" id="ARBA00022448"/>
    </source>
</evidence>
<organism evidence="9 10">
    <name type="scientific">Symbiodinium necroappetens</name>
    <dbReference type="NCBI Taxonomy" id="1628268"/>
    <lineage>
        <taxon>Eukaryota</taxon>
        <taxon>Sar</taxon>
        <taxon>Alveolata</taxon>
        <taxon>Dinophyceae</taxon>
        <taxon>Suessiales</taxon>
        <taxon>Symbiodiniaceae</taxon>
        <taxon>Symbiodinium</taxon>
    </lineage>
</organism>